<keyword evidence="1" id="KW-0732">Signal</keyword>
<feature type="chain" id="PRO_5039505996" evidence="1">
    <location>
        <begin position="21"/>
        <end position="392"/>
    </location>
</feature>
<sequence length="392" mass="41620">MRRLPIVLSAVILTVAAACGNDTSSESPLAATSEATATEATATEATATGAAPADEFQDVLDRVREEVGFPGVVARVVTPEYEWTGSSGTIGADRSEEPGPDDHTRIGSITKTMTITALLQLAEDDRLSLEDPIGRYVPGLPNGDVVTLGQLASMVSGIPSYTFDEEFQQQLFDDPEAPWTPDELLDYVRGDAPNFAPGERFEYSNTNTIALGLVVEQVSGQSLHEYFRANIFEPLGMADTVMPTDAAIASPHLYGITEQGQPDGQTADATGWNPSWGWSAGAVISTVDDLELWGTALGTGEGILSPEMQQLRLDSFLFDVPGATDTRAYGLGLGIENGWLGHTGELPGFNTYVGYLPERRAVVVAAVNSDIPTADGEEPVTPVANQLKEIVG</sequence>
<dbReference type="PROSITE" id="PS51257">
    <property type="entry name" value="PROKAR_LIPOPROTEIN"/>
    <property type="match status" value="1"/>
</dbReference>
<reference evidence="3 4" key="1">
    <citation type="submission" date="2011-12" db="EMBL/GenBank/DDBJ databases">
        <authorList>
            <person name="Kriszt B."/>
            <person name="Tancsics A."/>
            <person name="Cserhati M."/>
            <person name="Toth A."/>
            <person name="Nagy I."/>
            <person name="Horvath B."/>
            <person name="Tamura T."/>
            <person name="Kukolya J."/>
            <person name="Szoboszlay S."/>
        </authorList>
    </citation>
    <scope>NUCLEOTIDE SEQUENCE [LARGE SCALE GENOMIC DNA]</scope>
    <source>
        <strain evidence="3 4">AK37</strain>
    </source>
</reference>
<dbReference type="PANTHER" id="PTHR46825">
    <property type="entry name" value="D-ALANYL-D-ALANINE-CARBOXYPEPTIDASE/ENDOPEPTIDASE AMPH"/>
    <property type="match status" value="1"/>
</dbReference>
<evidence type="ECO:0000256" key="1">
    <source>
        <dbReference type="SAM" id="SignalP"/>
    </source>
</evidence>
<gene>
    <name evidence="3" type="ORF">AK37_11456</name>
</gene>
<evidence type="ECO:0000313" key="3">
    <source>
        <dbReference type="EMBL" id="EHK83412.1"/>
    </source>
</evidence>
<name>H0JRK0_9NOCA</name>
<dbReference type="SUPFAM" id="SSF56601">
    <property type="entry name" value="beta-lactamase/transpeptidase-like"/>
    <property type="match status" value="1"/>
</dbReference>
<feature type="signal peptide" evidence="1">
    <location>
        <begin position="1"/>
        <end position="20"/>
    </location>
</feature>
<dbReference type="InterPro" id="IPR001466">
    <property type="entry name" value="Beta-lactam-related"/>
</dbReference>
<dbReference type="RefSeq" id="WP_006552254.1">
    <property type="nucleotide sequence ID" value="NZ_AHBW01000040.1"/>
</dbReference>
<dbReference type="Pfam" id="PF00144">
    <property type="entry name" value="Beta-lactamase"/>
    <property type="match status" value="1"/>
</dbReference>
<proteinExistence type="predicted"/>
<dbReference type="EMBL" id="AHBW01000040">
    <property type="protein sequence ID" value="EHK83412.1"/>
    <property type="molecule type" value="Genomic_DNA"/>
</dbReference>
<protein>
    <submittedName>
        <fullName evidence="3">S12 family peptidase</fullName>
    </submittedName>
</protein>
<evidence type="ECO:0000313" key="4">
    <source>
        <dbReference type="Proteomes" id="UP000005064"/>
    </source>
</evidence>
<dbReference type="InterPro" id="IPR050491">
    <property type="entry name" value="AmpC-like"/>
</dbReference>
<dbReference type="PANTHER" id="PTHR46825:SF7">
    <property type="entry name" value="D-ALANYL-D-ALANINE CARBOXYPEPTIDASE"/>
    <property type="match status" value="1"/>
</dbReference>
<dbReference type="Proteomes" id="UP000005064">
    <property type="component" value="Unassembled WGS sequence"/>
</dbReference>
<dbReference type="InterPro" id="IPR012338">
    <property type="entry name" value="Beta-lactam/transpept-like"/>
</dbReference>
<organism evidence="3 4">
    <name type="scientific">Rhodococcus pyridinivorans AK37</name>
    <dbReference type="NCBI Taxonomy" id="1114960"/>
    <lineage>
        <taxon>Bacteria</taxon>
        <taxon>Bacillati</taxon>
        <taxon>Actinomycetota</taxon>
        <taxon>Actinomycetes</taxon>
        <taxon>Mycobacteriales</taxon>
        <taxon>Nocardiaceae</taxon>
        <taxon>Rhodococcus</taxon>
    </lineage>
</organism>
<evidence type="ECO:0000259" key="2">
    <source>
        <dbReference type="Pfam" id="PF00144"/>
    </source>
</evidence>
<dbReference type="PATRIC" id="fig|1114960.4.peg.2332"/>
<comment type="caution">
    <text evidence="3">The sequence shown here is derived from an EMBL/GenBank/DDBJ whole genome shotgun (WGS) entry which is preliminary data.</text>
</comment>
<accession>H0JRK0</accession>
<dbReference type="Gene3D" id="3.40.710.10">
    <property type="entry name" value="DD-peptidase/beta-lactamase superfamily"/>
    <property type="match status" value="1"/>
</dbReference>
<feature type="domain" description="Beta-lactamase-related" evidence="2">
    <location>
        <begin position="58"/>
        <end position="378"/>
    </location>
</feature>
<dbReference type="AlphaFoldDB" id="H0JRK0"/>